<evidence type="ECO:0000313" key="2">
    <source>
        <dbReference type="EMBL" id="BET25707.1"/>
    </source>
</evidence>
<dbReference type="CDD" id="cd00130">
    <property type="entry name" value="PAS"/>
    <property type="match status" value="1"/>
</dbReference>
<dbReference type="AlphaFoldDB" id="A0AA86MI10"/>
<dbReference type="SUPFAM" id="SSF55785">
    <property type="entry name" value="PYP-like sensor domain (PAS domain)"/>
    <property type="match status" value="1"/>
</dbReference>
<organism evidence="2 3">
    <name type="scientific">Limnobacter thiooxidans</name>
    <dbReference type="NCBI Taxonomy" id="131080"/>
    <lineage>
        <taxon>Bacteria</taxon>
        <taxon>Pseudomonadati</taxon>
        <taxon>Pseudomonadota</taxon>
        <taxon>Betaproteobacteria</taxon>
        <taxon>Burkholderiales</taxon>
        <taxon>Burkholderiaceae</taxon>
        <taxon>Limnobacter</taxon>
    </lineage>
</organism>
<dbReference type="Gene3D" id="3.30.450.20">
    <property type="entry name" value="PAS domain"/>
    <property type="match status" value="1"/>
</dbReference>
<sequence>MPVSSKTTRNRSHLRAEAAFRLKIGIASGTEWSLNADTLALLFRLASSPDTVMDGLKLLHELQTHQVELEMQHQELERGAQLYNKQLGHFKALFEHAPFGYLVVKEDGVITESNQAAARLLGLKHKTCNGRVFESFCTSLSAYALQDLLKHPSFDGSPQVCVLELKPAEERPKRIQVLITRSPDTGVFFFGLSSYDQLLKL</sequence>
<reference evidence="2 3" key="1">
    <citation type="submission" date="2023-10" db="EMBL/GenBank/DDBJ databases">
        <title>Complete Genome Sequence of Limnobacter thiooxidans CS-K2T, Isolated from freshwater lake sediments in Bavaria, Germany.</title>
        <authorList>
            <person name="Naruki M."/>
            <person name="Watanabe A."/>
            <person name="Warashina T."/>
            <person name="Morita T."/>
            <person name="Arakawa K."/>
        </authorList>
    </citation>
    <scope>NUCLEOTIDE SEQUENCE [LARGE SCALE GENOMIC DNA]</scope>
    <source>
        <strain evidence="2 3">CS-K2</strain>
    </source>
</reference>
<evidence type="ECO:0000259" key="1">
    <source>
        <dbReference type="PROSITE" id="PS50112"/>
    </source>
</evidence>
<dbReference type="InterPro" id="IPR035965">
    <property type="entry name" value="PAS-like_dom_sf"/>
</dbReference>
<dbReference type="KEGG" id="lto:RGQ30_12080"/>
<dbReference type="Proteomes" id="UP001329151">
    <property type="component" value="Chromosome"/>
</dbReference>
<dbReference type="RefSeq" id="WP_298217530.1">
    <property type="nucleotide sequence ID" value="NZ_AP028947.1"/>
</dbReference>
<dbReference type="EMBL" id="AP028947">
    <property type="protein sequence ID" value="BET25707.1"/>
    <property type="molecule type" value="Genomic_DNA"/>
</dbReference>
<proteinExistence type="predicted"/>
<dbReference type="NCBIfam" id="TIGR00229">
    <property type="entry name" value="sensory_box"/>
    <property type="match status" value="1"/>
</dbReference>
<accession>A0AA86MI10</accession>
<feature type="domain" description="PAS" evidence="1">
    <location>
        <begin position="86"/>
        <end position="131"/>
    </location>
</feature>
<dbReference type="InterPro" id="IPR000014">
    <property type="entry name" value="PAS"/>
</dbReference>
<keyword evidence="3" id="KW-1185">Reference proteome</keyword>
<dbReference type="PROSITE" id="PS50112">
    <property type="entry name" value="PAS"/>
    <property type="match status" value="1"/>
</dbReference>
<protein>
    <recommendedName>
        <fullName evidence="1">PAS domain-containing protein</fullName>
    </recommendedName>
</protein>
<dbReference type="SMART" id="SM00091">
    <property type="entry name" value="PAS"/>
    <property type="match status" value="1"/>
</dbReference>
<gene>
    <name evidence="2" type="ORF">RGQ30_12080</name>
</gene>
<evidence type="ECO:0000313" key="3">
    <source>
        <dbReference type="Proteomes" id="UP001329151"/>
    </source>
</evidence>
<dbReference type="GO" id="GO:0006355">
    <property type="term" value="P:regulation of DNA-templated transcription"/>
    <property type="evidence" value="ECO:0007669"/>
    <property type="project" value="InterPro"/>
</dbReference>
<dbReference type="InterPro" id="IPR013767">
    <property type="entry name" value="PAS_fold"/>
</dbReference>
<name>A0AA86MI10_9BURK</name>
<dbReference type="Pfam" id="PF00989">
    <property type="entry name" value="PAS"/>
    <property type="match status" value="1"/>
</dbReference>